<dbReference type="GO" id="GO:0003824">
    <property type="term" value="F:catalytic activity"/>
    <property type="evidence" value="ECO:0007669"/>
    <property type="project" value="InterPro"/>
</dbReference>
<feature type="domain" description="Endonuclease/exonuclease/phosphatase" evidence="2">
    <location>
        <begin position="529"/>
        <end position="722"/>
    </location>
</feature>
<dbReference type="InterPro" id="IPR005135">
    <property type="entry name" value="Endo/exonuclease/phosphatase"/>
</dbReference>
<dbReference type="EMBL" id="JAHUZN010000011">
    <property type="protein sequence ID" value="KAG8478613.1"/>
    <property type="molecule type" value="Genomic_DNA"/>
</dbReference>
<comment type="caution">
    <text evidence="3">The sequence shown here is derived from an EMBL/GenBank/DDBJ whole genome shotgun (WGS) entry which is preliminary data.</text>
</comment>
<dbReference type="Pfam" id="PF03372">
    <property type="entry name" value="Exo_endo_phos"/>
    <property type="match status" value="1"/>
</dbReference>
<protein>
    <recommendedName>
        <fullName evidence="2">Endonuclease/exonuclease/phosphatase domain-containing protein</fullName>
    </recommendedName>
</protein>
<accession>A0A8J6CSR4</accession>
<evidence type="ECO:0000256" key="1">
    <source>
        <dbReference type="SAM" id="MobiDB-lite"/>
    </source>
</evidence>
<evidence type="ECO:0000313" key="3">
    <source>
        <dbReference type="EMBL" id="KAG8478613.1"/>
    </source>
</evidence>
<dbReference type="SUPFAM" id="SSF56219">
    <property type="entry name" value="DNase I-like"/>
    <property type="match status" value="1"/>
</dbReference>
<dbReference type="OrthoDB" id="1305279at2759"/>
<keyword evidence="4" id="KW-1185">Reference proteome</keyword>
<gene>
    <name evidence="3" type="ORF">CXB51_028415</name>
</gene>
<feature type="compositionally biased region" description="Polar residues" evidence="1">
    <location>
        <begin position="469"/>
        <end position="478"/>
    </location>
</feature>
<evidence type="ECO:0000313" key="4">
    <source>
        <dbReference type="Proteomes" id="UP000701853"/>
    </source>
</evidence>
<dbReference type="PANTHER" id="PTHR33710">
    <property type="entry name" value="BNAC02G09200D PROTEIN"/>
    <property type="match status" value="1"/>
</dbReference>
<dbReference type="InterPro" id="IPR036691">
    <property type="entry name" value="Endo/exonu/phosph_ase_sf"/>
</dbReference>
<organism evidence="3 4">
    <name type="scientific">Gossypium anomalum</name>
    <dbReference type="NCBI Taxonomy" id="47600"/>
    <lineage>
        <taxon>Eukaryota</taxon>
        <taxon>Viridiplantae</taxon>
        <taxon>Streptophyta</taxon>
        <taxon>Embryophyta</taxon>
        <taxon>Tracheophyta</taxon>
        <taxon>Spermatophyta</taxon>
        <taxon>Magnoliopsida</taxon>
        <taxon>eudicotyledons</taxon>
        <taxon>Gunneridae</taxon>
        <taxon>Pentapetalae</taxon>
        <taxon>rosids</taxon>
        <taxon>malvids</taxon>
        <taxon>Malvales</taxon>
        <taxon>Malvaceae</taxon>
        <taxon>Malvoideae</taxon>
        <taxon>Gossypium</taxon>
    </lineage>
</organism>
<evidence type="ECO:0000259" key="2">
    <source>
        <dbReference type="Pfam" id="PF03372"/>
    </source>
</evidence>
<dbReference type="Proteomes" id="UP000701853">
    <property type="component" value="Chromosome 11"/>
</dbReference>
<feature type="region of interest" description="Disordered" evidence="1">
    <location>
        <begin position="443"/>
        <end position="493"/>
    </location>
</feature>
<sequence length="790" mass="87598">MLTVILILVRIGPPRKVRFKDGFDNLPDVMAVHHNLPPNPSWKDMLLGGASSVSVVNHNDSSIESDRGRDGDFDLLDEDVQTTIINGISAINFFDRIKEMLFKEMELTVVIKLLGRNIGYNTLHNRTMNYFWAIPHRSALDQRIQPSTTLSQCSVSMDSTENRTRGRFARLAVFLNLDKPLVSKVLVDLVDGQVQRVEYEALPTVCFGCGKYGYVKDLCPMVVEDRAPERPMEEMNIESAPVAVKMLKKRGQILAPGCWSRDDLGVAKGVCEETLGIDKNVRGNDNNNRIVKQLSNVMSPLTDMGLKPIWKKSSAIGAAGVGKDLVDLGQEVGRPSMVSNTVTPTVTKEGVPSGQQIQAWKTMEKQPLIGSGVNPSCSEKFNTGIFITNSSSKFNVAGSSNFHSSSNEANLEVESLNDSSTEIREDLNNENFTNITAHFNPAFEESGGGRLGEGIPVSKEKYGGRDSYGCSSRKSSNALRGRGSHFKSSGNSKVPLAESMEEMAKLISNSKLSSKLNAETQRDCASDKFPRIFREYNREFSPDIISLLETRVSGAKVDNVIARLGFPNSHRVGAIGFSGGIWVCWKNTVSVEIISNHPQFILARVGSVSSSMSVFISFIYGSPNKQKRKDLWKKLNLSIPLGSYPWVAIGDFNAILSSFENSGGRSNGRRCPNFGDFVEQAELHDLSYKGPLFTWHRGSLFERLDRAVGNKAWAQYFPKCFVSHLPKIKSEHRPILLTLNPDSTLPKGRPFRFLAGWVEHPNFSNFVKDKWSFSGTMTDTLTTFTHDPKE</sequence>
<dbReference type="Gene3D" id="3.60.10.10">
    <property type="entry name" value="Endonuclease/exonuclease/phosphatase"/>
    <property type="match status" value="1"/>
</dbReference>
<proteinExistence type="predicted"/>
<dbReference type="PANTHER" id="PTHR33710:SF77">
    <property type="entry name" value="DNASE I-LIKE SUPERFAMILY PROTEIN"/>
    <property type="match status" value="1"/>
</dbReference>
<reference evidence="3 4" key="1">
    <citation type="journal article" date="2021" name="bioRxiv">
        <title>The Gossypium anomalum genome as a resource for cotton improvement and evolutionary analysis of hybrid incompatibility.</title>
        <authorList>
            <person name="Grover C.E."/>
            <person name="Yuan D."/>
            <person name="Arick M.A."/>
            <person name="Miller E.R."/>
            <person name="Hu G."/>
            <person name="Peterson D.G."/>
            <person name="Wendel J.F."/>
            <person name="Udall J.A."/>
        </authorList>
    </citation>
    <scope>NUCLEOTIDE SEQUENCE [LARGE SCALE GENOMIC DNA]</scope>
    <source>
        <strain evidence="3">JFW-Udall</strain>
        <tissue evidence="3">Leaf</tissue>
    </source>
</reference>
<dbReference type="AlphaFoldDB" id="A0A8J6CSR4"/>
<name>A0A8J6CSR4_9ROSI</name>